<dbReference type="InterPro" id="IPR010156">
    <property type="entry name" value="CRISPR-assoc_prot_Cas6"/>
</dbReference>
<proteinExistence type="inferred from homology"/>
<comment type="caution">
    <text evidence="5">The sequence shown here is derived from an EMBL/GenBank/DDBJ whole genome shotgun (WGS) entry which is preliminary data.</text>
</comment>
<evidence type="ECO:0000259" key="4">
    <source>
        <dbReference type="Pfam" id="PF01881"/>
    </source>
</evidence>
<dbReference type="Pfam" id="PF01881">
    <property type="entry name" value="Cas_Cas6_C"/>
    <property type="match status" value="1"/>
</dbReference>
<dbReference type="InterPro" id="IPR049435">
    <property type="entry name" value="Cas_Cas6_C"/>
</dbReference>
<dbReference type="EMBL" id="JANFXK010000003">
    <property type="protein sequence ID" value="MCQ4635975.1"/>
    <property type="molecule type" value="Genomic_DNA"/>
</dbReference>
<gene>
    <name evidence="5" type="primary">cas6</name>
    <name evidence="5" type="ORF">NE619_04490</name>
</gene>
<name>A0ABT1RL98_9FIRM</name>
<keyword evidence="6" id="KW-1185">Reference proteome</keyword>
<feature type="domain" description="CRISPR associated protein Cas6 C-terminal" evidence="4">
    <location>
        <begin position="112"/>
        <end position="221"/>
    </location>
</feature>
<evidence type="ECO:0000313" key="6">
    <source>
        <dbReference type="Proteomes" id="UP001524502"/>
    </source>
</evidence>
<keyword evidence="3" id="KW-0051">Antiviral defense</keyword>
<evidence type="ECO:0000256" key="3">
    <source>
        <dbReference type="ARBA" id="ARBA00023118"/>
    </source>
</evidence>
<dbReference type="NCBIfam" id="TIGR01877">
    <property type="entry name" value="cas_cas6"/>
    <property type="match status" value="1"/>
</dbReference>
<dbReference type="PANTHER" id="PTHR36984">
    <property type="entry name" value="CRISPR-ASSOCIATED ENDORIBONUCLEASE CAS6 1"/>
    <property type="match status" value="1"/>
</dbReference>
<sequence>MRLYLLDNIPYPYTLAAIAEFVDKALCADERWKQYHQENHYKQYSFSSLCPISKSGIYEKDTLRTFTLRTLDADLAEYLVKTLPHIETSKLKGLIAEVWTIPQKPIEKLYSLNPVIIKCEEGNYWKENNFGFQAYQKRIFVNLIKKWNFFLKEKLEEDFDLWTRFELKNNKPIAFPYKGIKLLGDKIEMQIADNQPAQNLAYLALATGLGEMGSRGAGYVNYRPIKGV</sequence>
<reference evidence="5 6" key="1">
    <citation type="submission" date="2022-06" db="EMBL/GenBank/DDBJ databases">
        <title>Isolation of gut microbiota from human fecal samples.</title>
        <authorList>
            <person name="Pamer E.G."/>
            <person name="Barat B."/>
            <person name="Waligurski E."/>
            <person name="Medina S."/>
            <person name="Paddock L."/>
            <person name="Mostad J."/>
        </authorList>
    </citation>
    <scope>NUCLEOTIDE SEQUENCE [LARGE SCALE GENOMIC DNA]</scope>
    <source>
        <strain evidence="5 6">SL.3.17</strain>
    </source>
</reference>
<evidence type="ECO:0000256" key="2">
    <source>
        <dbReference type="ARBA" id="ARBA00022884"/>
    </source>
</evidence>
<evidence type="ECO:0000256" key="1">
    <source>
        <dbReference type="ARBA" id="ARBA00005937"/>
    </source>
</evidence>
<organism evidence="5 6">
    <name type="scientific">Anaerovorax odorimutans</name>
    <dbReference type="NCBI Taxonomy" id="109327"/>
    <lineage>
        <taxon>Bacteria</taxon>
        <taxon>Bacillati</taxon>
        <taxon>Bacillota</taxon>
        <taxon>Clostridia</taxon>
        <taxon>Peptostreptococcales</taxon>
        <taxon>Anaerovoracaceae</taxon>
        <taxon>Anaerovorax</taxon>
    </lineage>
</organism>
<accession>A0ABT1RL98</accession>
<dbReference type="PANTHER" id="PTHR36984:SF1">
    <property type="entry name" value="CRISPR-ASSOCIATED ENDORIBONUCLEASE CAS6 1"/>
    <property type="match status" value="1"/>
</dbReference>
<keyword evidence="2" id="KW-0694">RNA-binding</keyword>
<protein>
    <submittedName>
        <fullName evidence="5">CRISPR-associated endoribonuclease Cas6</fullName>
    </submittedName>
</protein>
<comment type="similarity">
    <text evidence="1">Belongs to the CRISPR-associated protein Cas6/Cse3/CasE family.</text>
</comment>
<dbReference type="Proteomes" id="UP001524502">
    <property type="component" value="Unassembled WGS sequence"/>
</dbReference>
<evidence type="ECO:0000313" key="5">
    <source>
        <dbReference type="EMBL" id="MCQ4635975.1"/>
    </source>
</evidence>
<dbReference type="Gene3D" id="3.30.70.1900">
    <property type="match status" value="1"/>
</dbReference>